<comment type="caution">
    <text evidence="6">The sequence shown here is derived from an EMBL/GenBank/DDBJ whole genome shotgun (WGS) entry which is preliminary data.</text>
</comment>
<evidence type="ECO:0000256" key="4">
    <source>
        <dbReference type="ARBA" id="ARBA00048461"/>
    </source>
</evidence>
<dbReference type="InterPro" id="IPR029058">
    <property type="entry name" value="AB_hydrolase_fold"/>
</dbReference>
<comment type="catalytic activity">
    <reaction evidence="4">
        <text>a monoacylglycerol + H2O = glycerol + a fatty acid + H(+)</text>
        <dbReference type="Rhea" id="RHEA:15245"/>
        <dbReference type="ChEBI" id="CHEBI:15377"/>
        <dbReference type="ChEBI" id="CHEBI:15378"/>
        <dbReference type="ChEBI" id="CHEBI:17408"/>
        <dbReference type="ChEBI" id="CHEBI:17754"/>
        <dbReference type="ChEBI" id="CHEBI:28868"/>
    </reaction>
</comment>
<evidence type="ECO:0000256" key="1">
    <source>
        <dbReference type="ARBA" id="ARBA00023157"/>
    </source>
</evidence>
<reference evidence="6 7" key="1">
    <citation type="journal article" date="2020" name="ISME J.">
        <title>Uncovering the hidden diversity of litter-decomposition mechanisms in mushroom-forming fungi.</title>
        <authorList>
            <person name="Floudas D."/>
            <person name="Bentzer J."/>
            <person name="Ahren D."/>
            <person name="Johansson T."/>
            <person name="Persson P."/>
            <person name="Tunlid A."/>
        </authorList>
    </citation>
    <scope>NUCLEOTIDE SEQUENCE [LARGE SCALE GENOMIC DNA]</scope>
    <source>
        <strain evidence="6 7">CBS 291.85</strain>
    </source>
</reference>
<evidence type="ECO:0000313" key="6">
    <source>
        <dbReference type="EMBL" id="KAF5348062.1"/>
    </source>
</evidence>
<dbReference type="GO" id="GO:0006629">
    <property type="term" value="P:lipid metabolic process"/>
    <property type="evidence" value="ECO:0007669"/>
    <property type="project" value="InterPro"/>
</dbReference>
<dbReference type="OrthoDB" id="426718at2759"/>
<evidence type="ECO:0000259" key="5">
    <source>
        <dbReference type="Pfam" id="PF01764"/>
    </source>
</evidence>
<sequence length="163" mass="17539">MPYESLLTDADFFLDTLDPSLFPGVPKGVKVHNGFGEAHKDTAQSVLSAVQTTLSQHQTSKVTLVGHSLGGALSLLDSIYLPLHLSTTPGDTKITYKTVVYGVSRVGNPAFANYVDQHVDLTRVNNDNDLIPIVPGRFLGFAHPNGEVHIQDDEKTWVGCPGG</sequence>
<evidence type="ECO:0000256" key="2">
    <source>
        <dbReference type="ARBA" id="ARBA00043996"/>
    </source>
</evidence>
<dbReference type="PANTHER" id="PTHR45856:SF24">
    <property type="entry name" value="FUNGAL LIPASE-LIKE DOMAIN-CONTAINING PROTEIN"/>
    <property type="match status" value="1"/>
</dbReference>
<gene>
    <name evidence="6" type="ORF">D9758_010000</name>
</gene>
<keyword evidence="1" id="KW-1015">Disulfide bond</keyword>
<dbReference type="Gene3D" id="3.40.50.1820">
    <property type="entry name" value="alpha/beta hydrolase"/>
    <property type="match status" value="1"/>
</dbReference>
<feature type="domain" description="Fungal lipase-type" evidence="5">
    <location>
        <begin position="5"/>
        <end position="137"/>
    </location>
</feature>
<dbReference type="Pfam" id="PF01764">
    <property type="entry name" value="Lipase_3"/>
    <property type="match status" value="1"/>
</dbReference>
<name>A0A8H5CU89_9AGAR</name>
<comment type="similarity">
    <text evidence="2">Belongs to the AB hydrolase superfamily. Lipase family. Class 3 subfamily.</text>
</comment>
<dbReference type="PANTHER" id="PTHR45856">
    <property type="entry name" value="ALPHA/BETA-HYDROLASES SUPERFAMILY PROTEIN"/>
    <property type="match status" value="1"/>
</dbReference>
<dbReference type="CDD" id="cd00519">
    <property type="entry name" value="Lipase_3"/>
    <property type="match status" value="1"/>
</dbReference>
<accession>A0A8H5CU89</accession>
<organism evidence="6 7">
    <name type="scientific">Tetrapyrgos nigripes</name>
    <dbReference type="NCBI Taxonomy" id="182062"/>
    <lineage>
        <taxon>Eukaryota</taxon>
        <taxon>Fungi</taxon>
        <taxon>Dikarya</taxon>
        <taxon>Basidiomycota</taxon>
        <taxon>Agaricomycotina</taxon>
        <taxon>Agaricomycetes</taxon>
        <taxon>Agaricomycetidae</taxon>
        <taxon>Agaricales</taxon>
        <taxon>Marasmiineae</taxon>
        <taxon>Marasmiaceae</taxon>
        <taxon>Tetrapyrgos</taxon>
    </lineage>
</organism>
<dbReference type="EMBL" id="JAACJM010000088">
    <property type="protein sequence ID" value="KAF5348062.1"/>
    <property type="molecule type" value="Genomic_DNA"/>
</dbReference>
<dbReference type="Proteomes" id="UP000559256">
    <property type="component" value="Unassembled WGS sequence"/>
</dbReference>
<dbReference type="InterPro" id="IPR002921">
    <property type="entry name" value="Fungal_lipase-type"/>
</dbReference>
<dbReference type="AlphaFoldDB" id="A0A8H5CU89"/>
<dbReference type="SUPFAM" id="SSF53474">
    <property type="entry name" value="alpha/beta-Hydrolases"/>
    <property type="match status" value="1"/>
</dbReference>
<evidence type="ECO:0000256" key="3">
    <source>
        <dbReference type="ARBA" id="ARBA00047591"/>
    </source>
</evidence>
<evidence type="ECO:0000313" key="7">
    <source>
        <dbReference type="Proteomes" id="UP000559256"/>
    </source>
</evidence>
<keyword evidence="7" id="KW-1185">Reference proteome</keyword>
<comment type="catalytic activity">
    <reaction evidence="3">
        <text>a diacylglycerol + H2O = a monoacylglycerol + a fatty acid + H(+)</text>
        <dbReference type="Rhea" id="RHEA:32731"/>
        <dbReference type="ChEBI" id="CHEBI:15377"/>
        <dbReference type="ChEBI" id="CHEBI:15378"/>
        <dbReference type="ChEBI" id="CHEBI:17408"/>
        <dbReference type="ChEBI" id="CHEBI:18035"/>
        <dbReference type="ChEBI" id="CHEBI:28868"/>
    </reaction>
</comment>
<dbReference type="InterPro" id="IPR051218">
    <property type="entry name" value="Sec_MonoDiacylglyc_Lipase"/>
</dbReference>
<protein>
    <recommendedName>
        <fullName evidence="5">Fungal lipase-type domain-containing protein</fullName>
    </recommendedName>
</protein>
<proteinExistence type="inferred from homology"/>